<reference evidence="1" key="1">
    <citation type="submission" date="2020-05" db="EMBL/GenBank/DDBJ databases">
        <title>Large-scale comparative analyses of tick genomes elucidate their genetic diversity and vector capacities.</title>
        <authorList>
            <person name="Jia N."/>
            <person name="Wang J."/>
            <person name="Shi W."/>
            <person name="Du L."/>
            <person name="Sun Y."/>
            <person name="Zhan W."/>
            <person name="Jiang J."/>
            <person name="Wang Q."/>
            <person name="Zhang B."/>
            <person name="Ji P."/>
            <person name="Sakyi L.B."/>
            <person name="Cui X."/>
            <person name="Yuan T."/>
            <person name="Jiang B."/>
            <person name="Yang W."/>
            <person name="Lam T.T.-Y."/>
            <person name="Chang Q."/>
            <person name="Ding S."/>
            <person name="Wang X."/>
            <person name="Zhu J."/>
            <person name="Ruan X."/>
            <person name="Zhao L."/>
            <person name="Wei J."/>
            <person name="Que T."/>
            <person name="Du C."/>
            <person name="Cheng J."/>
            <person name="Dai P."/>
            <person name="Han X."/>
            <person name="Huang E."/>
            <person name="Gao Y."/>
            <person name="Liu J."/>
            <person name="Shao H."/>
            <person name="Ye R."/>
            <person name="Li L."/>
            <person name="Wei W."/>
            <person name="Wang X."/>
            <person name="Wang C."/>
            <person name="Yang T."/>
            <person name="Huo Q."/>
            <person name="Li W."/>
            <person name="Guo W."/>
            <person name="Chen H."/>
            <person name="Zhou L."/>
            <person name="Ni X."/>
            <person name="Tian J."/>
            <person name="Zhou Y."/>
            <person name="Sheng Y."/>
            <person name="Liu T."/>
            <person name="Pan Y."/>
            <person name="Xia L."/>
            <person name="Li J."/>
            <person name="Zhao F."/>
            <person name="Cao W."/>
        </authorList>
    </citation>
    <scope>NUCLEOTIDE SEQUENCE</scope>
    <source>
        <strain evidence="1">Hyas-2018</strain>
    </source>
</reference>
<name>A0ACB7TC29_HYAAI</name>
<organism evidence="1 2">
    <name type="scientific">Hyalomma asiaticum</name>
    <name type="common">Tick</name>
    <dbReference type="NCBI Taxonomy" id="266040"/>
    <lineage>
        <taxon>Eukaryota</taxon>
        <taxon>Metazoa</taxon>
        <taxon>Ecdysozoa</taxon>
        <taxon>Arthropoda</taxon>
        <taxon>Chelicerata</taxon>
        <taxon>Arachnida</taxon>
        <taxon>Acari</taxon>
        <taxon>Parasitiformes</taxon>
        <taxon>Ixodida</taxon>
        <taxon>Ixodoidea</taxon>
        <taxon>Ixodidae</taxon>
        <taxon>Hyalomminae</taxon>
        <taxon>Hyalomma</taxon>
    </lineage>
</organism>
<keyword evidence="2" id="KW-1185">Reference proteome</keyword>
<gene>
    <name evidence="1" type="ORF">HPB50_007121</name>
</gene>
<comment type="caution">
    <text evidence="1">The sequence shown here is derived from an EMBL/GenBank/DDBJ whole genome shotgun (WGS) entry which is preliminary data.</text>
</comment>
<proteinExistence type="predicted"/>
<dbReference type="EMBL" id="CM023481">
    <property type="protein sequence ID" value="KAH6945077.1"/>
    <property type="molecule type" value="Genomic_DNA"/>
</dbReference>
<protein>
    <submittedName>
        <fullName evidence="1">Uncharacterized protein</fullName>
    </submittedName>
</protein>
<evidence type="ECO:0000313" key="1">
    <source>
        <dbReference type="EMBL" id="KAH6945077.1"/>
    </source>
</evidence>
<sequence>MTTDGWLNFLEVAMGTFLWIMYGTLGATTTSEQFLYGCACAFTANGCLILVSSVMSIHTALMLPRLFYVSAFSHSNAP</sequence>
<evidence type="ECO:0000313" key="2">
    <source>
        <dbReference type="Proteomes" id="UP000821845"/>
    </source>
</evidence>
<accession>A0ACB7TC29</accession>
<dbReference type="Proteomes" id="UP000821845">
    <property type="component" value="Chromosome 1"/>
</dbReference>